<gene>
    <name evidence="2" type="ORF">MNBD_GAMMA04-611</name>
</gene>
<protein>
    <submittedName>
        <fullName evidence="2">UPF0125 protein RatB</fullName>
    </submittedName>
</protein>
<accession>A0A3B0W647</accession>
<organism evidence="2">
    <name type="scientific">hydrothermal vent metagenome</name>
    <dbReference type="NCBI Taxonomy" id="652676"/>
    <lineage>
        <taxon>unclassified sequences</taxon>
        <taxon>metagenomes</taxon>
        <taxon>ecological metagenomes</taxon>
    </lineage>
</organism>
<evidence type="ECO:0000256" key="1">
    <source>
        <dbReference type="ARBA" id="ARBA00010645"/>
    </source>
</evidence>
<dbReference type="AlphaFoldDB" id="A0A3B0W647"/>
<dbReference type="PANTHER" id="PTHR37483:SF1">
    <property type="entry name" value="UPF0125 PROTEIN RATB"/>
    <property type="match status" value="1"/>
</dbReference>
<dbReference type="EMBL" id="UOFB01000154">
    <property type="protein sequence ID" value="VAW46682.1"/>
    <property type="molecule type" value="Genomic_DNA"/>
</dbReference>
<dbReference type="InterPro" id="IPR016155">
    <property type="entry name" value="Mopterin_synth/thiamin_S_b"/>
</dbReference>
<dbReference type="SUPFAM" id="SSF54285">
    <property type="entry name" value="MoaD/ThiS"/>
    <property type="match status" value="1"/>
</dbReference>
<evidence type="ECO:0000313" key="2">
    <source>
        <dbReference type="EMBL" id="VAW46682.1"/>
    </source>
</evidence>
<proteinExistence type="inferred from homology"/>
<name>A0A3B0W647_9ZZZZ</name>
<reference evidence="2" key="1">
    <citation type="submission" date="2018-06" db="EMBL/GenBank/DDBJ databases">
        <authorList>
            <person name="Zhirakovskaya E."/>
        </authorList>
    </citation>
    <scope>NUCLEOTIDE SEQUENCE</scope>
</reference>
<dbReference type="HAMAP" id="MF_00460">
    <property type="entry name" value="UPF0125_RnfH"/>
    <property type="match status" value="1"/>
</dbReference>
<dbReference type="Pfam" id="PF03658">
    <property type="entry name" value="Ub-RnfH"/>
    <property type="match status" value="1"/>
</dbReference>
<dbReference type="PANTHER" id="PTHR37483">
    <property type="entry name" value="UPF0125 PROTEIN RATB"/>
    <property type="match status" value="1"/>
</dbReference>
<comment type="similarity">
    <text evidence="1">Belongs to the UPF0125 (RnfH) family.</text>
</comment>
<dbReference type="NCBIfam" id="NF002490">
    <property type="entry name" value="PRK01777.1"/>
    <property type="match status" value="1"/>
</dbReference>
<dbReference type="InterPro" id="IPR037021">
    <property type="entry name" value="RnfH_sf"/>
</dbReference>
<dbReference type="Gene3D" id="3.10.20.280">
    <property type="entry name" value="RnfH-like"/>
    <property type="match status" value="1"/>
</dbReference>
<sequence>MAKTIQIEVAYGLADEQFLYTEQVAEGTTVIVALKQSKLLAEFPSLEVDKVGVFGRLTTYDTVLIEGDRIEVYRPLKADPRDRRRKQVEQSRKEAK</sequence>
<dbReference type="InterPro" id="IPR005346">
    <property type="entry name" value="RnfH"/>
</dbReference>